<evidence type="ECO:0000313" key="1">
    <source>
        <dbReference type="EMBL" id="MBX15351.1"/>
    </source>
</evidence>
<organism evidence="1">
    <name type="scientific">Rhizophora mucronata</name>
    <name type="common">Asiatic mangrove</name>
    <dbReference type="NCBI Taxonomy" id="61149"/>
    <lineage>
        <taxon>Eukaryota</taxon>
        <taxon>Viridiplantae</taxon>
        <taxon>Streptophyta</taxon>
        <taxon>Embryophyta</taxon>
        <taxon>Tracheophyta</taxon>
        <taxon>Spermatophyta</taxon>
        <taxon>Magnoliopsida</taxon>
        <taxon>eudicotyledons</taxon>
        <taxon>Gunneridae</taxon>
        <taxon>Pentapetalae</taxon>
        <taxon>rosids</taxon>
        <taxon>fabids</taxon>
        <taxon>Malpighiales</taxon>
        <taxon>Rhizophoraceae</taxon>
        <taxon>Rhizophora</taxon>
    </lineage>
</organism>
<name>A0A2P2LBL1_RHIMU</name>
<protein>
    <submittedName>
        <fullName evidence="1">Calmodulin-interacting protein 111-like</fullName>
    </submittedName>
</protein>
<accession>A0A2P2LBL1</accession>
<sequence length="77" mass="9092">MEHLKSAIRQVQPTDIQSYEELSAKFQRLVHSRHKEGLRFQNCSNRSNWFSLWTPIRYIMQFFHLLLPSGTKSTPSG</sequence>
<dbReference type="AlphaFoldDB" id="A0A2P2LBL1"/>
<dbReference type="EMBL" id="GGEC01034867">
    <property type="protein sequence ID" value="MBX15351.1"/>
    <property type="molecule type" value="Transcribed_RNA"/>
</dbReference>
<reference evidence="1" key="1">
    <citation type="submission" date="2018-02" db="EMBL/GenBank/DDBJ databases">
        <title>Rhizophora mucronata_Transcriptome.</title>
        <authorList>
            <person name="Meera S.P."/>
            <person name="Sreeshan A."/>
            <person name="Augustine A."/>
        </authorList>
    </citation>
    <scope>NUCLEOTIDE SEQUENCE</scope>
    <source>
        <tissue evidence="1">Leaf</tissue>
    </source>
</reference>
<proteinExistence type="predicted"/>